<dbReference type="EMBL" id="MKGL01000126">
    <property type="protein sequence ID" value="RNF05767.1"/>
    <property type="molecule type" value="Genomic_DNA"/>
</dbReference>
<name>A0A422NJV7_TRYRA</name>
<dbReference type="GeneID" id="40328326"/>
<gene>
    <name evidence="1" type="ORF">TraAM80_04393</name>
</gene>
<evidence type="ECO:0000313" key="2">
    <source>
        <dbReference type="Proteomes" id="UP000283634"/>
    </source>
</evidence>
<evidence type="ECO:0000313" key="1">
    <source>
        <dbReference type="EMBL" id="RNF05767.1"/>
    </source>
</evidence>
<feature type="non-terminal residue" evidence="1">
    <location>
        <position position="1"/>
    </location>
</feature>
<accession>A0A422NJV7</accession>
<dbReference type="RefSeq" id="XP_029238877.1">
    <property type="nucleotide sequence ID" value="XM_029381324.1"/>
</dbReference>
<keyword evidence="2" id="KW-1185">Reference proteome</keyword>
<dbReference type="AlphaFoldDB" id="A0A422NJV7"/>
<protein>
    <submittedName>
        <fullName evidence="1">Uncharacterized protein</fullName>
    </submittedName>
</protein>
<organism evidence="1 2">
    <name type="scientific">Trypanosoma rangeli</name>
    <dbReference type="NCBI Taxonomy" id="5698"/>
    <lineage>
        <taxon>Eukaryota</taxon>
        <taxon>Discoba</taxon>
        <taxon>Euglenozoa</taxon>
        <taxon>Kinetoplastea</taxon>
        <taxon>Metakinetoplastina</taxon>
        <taxon>Trypanosomatida</taxon>
        <taxon>Trypanosomatidae</taxon>
        <taxon>Trypanosoma</taxon>
        <taxon>Herpetosoma</taxon>
    </lineage>
</organism>
<proteinExistence type="predicted"/>
<dbReference type="Proteomes" id="UP000283634">
    <property type="component" value="Unassembled WGS sequence"/>
</dbReference>
<reference evidence="1 2" key="1">
    <citation type="journal article" date="2018" name="BMC Genomics">
        <title>Genomic comparison of Trypanosoma conorhini and Trypanosoma rangeli to Trypanosoma cruzi strains of high and low virulence.</title>
        <authorList>
            <person name="Bradwell K.R."/>
            <person name="Koparde V.N."/>
            <person name="Matveyev A.V."/>
            <person name="Serrano M.G."/>
            <person name="Alves J.M."/>
            <person name="Parikh H."/>
            <person name="Huang B."/>
            <person name="Lee V."/>
            <person name="Espinosa-Alvarez O."/>
            <person name="Ortiz P.A."/>
            <person name="Costa-Martins A.G."/>
            <person name="Teixeira M.M."/>
            <person name="Buck G.A."/>
        </authorList>
    </citation>
    <scope>NUCLEOTIDE SEQUENCE [LARGE SCALE GENOMIC DNA]</scope>
    <source>
        <strain evidence="1 2">AM80</strain>
    </source>
</reference>
<comment type="caution">
    <text evidence="1">The sequence shown here is derived from an EMBL/GenBank/DDBJ whole genome shotgun (WGS) entry which is preliminary data.</text>
</comment>
<sequence>APGAYRTILLDGGCFGLLPLAPVSAATAPHCQKWRQPRRIVFALRATTISSLFCCVTMRVAGWCGEVKNAPVLASCQGALVLEHACSAGGLACVCRPLVHAKGQRDLVPV</sequence>